<comment type="caution">
    <text evidence="1">The sequence shown here is derived from an EMBL/GenBank/DDBJ whole genome shotgun (WGS) entry which is preliminary data.</text>
</comment>
<gene>
    <name evidence="1" type="ORF">EUA93_11775</name>
</gene>
<dbReference type="OrthoDB" id="3783476at2"/>
<dbReference type="Proteomes" id="UP000294071">
    <property type="component" value="Unassembled WGS sequence"/>
</dbReference>
<proteinExistence type="predicted"/>
<dbReference type="AlphaFoldDB" id="A0A4Q2S3G3"/>
<dbReference type="EMBL" id="SDWT01000001">
    <property type="protein sequence ID" value="RYB94964.1"/>
    <property type="molecule type" value="Genomic_DNA"/>
</dbReference>
<name>A0A4Q2S3G3_9ACTN</name>
<evidence type="ECO:0000313" key="1">
    <source>
        <dbReference type="EMBL" id="RYB94964.1"/>
    </source>
</evidence>
<sequence>MSSRRSARQLIVAVMLGVLVGGGLMAITPAGAQVNQALETNWKKIWKKELKPLANKSYYKKSETDAKYQAKGSYETAGSGYSKAETYSKAEADAKYAGAGSSYTKAETDAKYAVKPQVIRGIFSMRTTAAAAGALVSNQISFGHTLTTPPTAHLIDVGDPVPAGCSGTSAAPSASPGHLCVFVTLNNNGGSPQIYNVGGAANASSPFGAYIGSAAGAAGNVFLYGSWAVGVSTLASGGAGFAPGKAQGAVDGR</sequence>
<protein>
    <submittedName>
        <fullName evidence="1">Uncharacterized protein</fullName>
    </submittedName>
</protein>
<reference evidence="1 2" key="1">
    <citation type="submission" date="2019-01" db="EMBL/GenBank/DDBJ databases">
        <title>Novel species of Nocardioides.</title>
        <authorList>
            <person name="Liu Q."/>
            <person name="Xin Y.-H."/>
        </authorList>
    </citation>
    <scope>NUCLEOTIDE SEQUENCE [LARGE SCALE GENOMIC DNA]</scope>
    <source>
        <strain evidence="1 2">CGMCC 4.6882</strain>
    </source>
</reference>
<keyword evidence="2" id="KW-1185">Reference proteome</keyword>
<organism evidence="1 2">
    <name type="scientific">Nocardioides oleivorans</name>
    <dbReference type="NCBI Taxonomy" id="273676"/>
    <lineage>
        <taxon>Bacteria</taxon>
        <taxon>Bacillati</taxon>
        <taxon>Actinomycetota</taxon>
        <taxon>Actinomycetes</taxon>
        <taxon>Propionibacteriales</taxon>
        <taxon>Nocardioidaceae</taxon>
        <taxon>Nocardioides</taxon>
    </lineage>
</organism>
<accession>A0A4Q2S3G3</accession>
<evidence type="ECO:0000313" key="2">
    <source>
        <dbReference type="Proteomes" id="UP000294071"/>
    </source>
</evidence>
<dbReference type="RefSeq" id="WP_129400308.1">
    <property type="nucleotide sequence ID" value="NZ_SDWT01000001.1"/>
</dbReference>